<dbReference type="Proteomes" id="UP000281372">
    <property type="component" value="Unassembled WGS sequence"/>
</dbReference>
<dbReference type="InterPro" id="IPR011008">
    <property type="entry name" value="Dimeric_a/b-barrel"/>
</dbReference>
<sequence>MEGKMNAYLIGKMSITDQARYDNYKRLTPDIVKAHGGRFISREGQKFLLEGEAESRRVVIVEFPSVEAAQKFYNSEEYTKARHLREGAADEMQLFIVEGMDN</sequence>
<evidence type="ECO:0000259" key="1">
    <source>
        <dbReference type="Pfam" id="PF07045"/>
    </source>
</evidence>
<organism evidence="2 3">
    <name type="scientific">Pseudomonas cannabina</name>
    <dbReference type="NCBI Taxonomy" id="86840"/>
    <lineage>
        <taxon>Bacteria</taxon>
        <taxon>Pseudomonadati</taxon>
        <taxon>Pseudomonadota</taxon>
        <taxon>Gammaproteobacteria</taxon>
        <taxon>Pseudomonadales</taxon>
        <taxon>Pseudomonadaceae</taxon>
        <taxon>Pseudomonas</taxon>
    </lineage>
</organism>
<comment type="caution">
    <text evidence="2">The sequence shown here is derived from an EMBL/GenBank/DDBJ whole genome shotgun (WGS) entry which is preliminary data.</text>
</comment>
<evidence type="ECO:0000313" key="2">
    <source>
        <dbReference type="EMBL" id="RMN24730.1"/>
    </source>
</evidence>
<proteinExistence type="predicted"/>
<protein>
    <recommendedName>
        <fullName evidence="1">DUF1330 domain-containing protein</fullName>
    </recommendedName>
</protein>
<reference evidence="2 3" key="1">
    <citation type="submission" date="2018-08" db="EMBL/GenBank/DDBJ databases">
        <title>Recombination of ecologically and evolutionarily significant loci maintains genetic cohesion in the Pseudomonas syringae species complex.</title>
        <authorList>
            <person name="Dillon M."/>
            <person name="Thakur S."/>
            <person name="Almeida R.N.D."/>
            <person name="Weir B.S."/>
            <person name="Guttman D.S."/>
        </authorList>
    </citation>
    <scope>NUCLEOTIDE SEQUENCE [LARGE SCALE GENOMIC DNA]</scope>
    <source>
        <strain evidence="2 3">ICMP 2821</strain>
    </source>
</reference>
<gene>
    <name evidence="2" type="ORF">ALQ64_100842</name>
</gene>
<dbReference type="Pfam" id="PF07045">
    <property type="entry name" value="DUF1330"/>
    <property type="match status" value="1"/>
</dbReference>
<name>A0A3M3KNR0_PSECA</name>
<dbReference type="AlphaFoldDB" id="A0A3M3KNR0"/>
<dbReference type="PANTHER" id="PTHR41521:SF4">
    <property type="entry name" value="BLR0684 PROTEIN"/>
    <property type="match status" value="1"/>
</dbReference>
<dbReference type="Gene3D" id="3.30.70.100">
    <property type="match status" value="1"/>
</dbReference>
<evidence type="ECO:0000313" key="3">
    <source>
        <dbReference type="Proteomes" id="UP000281372"/>
    </source>
</evidence>
<dbReference type="EMBL" id="RBOW01000700">
    <property type="protein sequence ID" value="RMN24730.1"/>
    <property type="molecule type" value="Genomic_DNA"/>
</dbReference>
<feature type="domain" description="DUF1330" evidence="1">
    <location>
        <begin position="7"/>
        <end position="100"/>
    </location>
</feature>
<dbReference type="InterPro" id="IPR010753">
    <property type="entry name" value="DUF1330"/>
</dbReference>
<dbReference type="SUPFAM" id="SSF54909">
    <property type="entry name" value="Dimeric alpha+beta barrel"/>
    <property type="match status" value="1"/>
</dbReference>
<accession>A0A3M3KNR0</accession>
<dbReference type="PANTHER" id="PTHR41521">
    <property type="match status" value="1"/>
</dbReference>